<sequence length="384" mass="41425">MYSDSPDFISDNFIKDQMNTVRKFIIGILILVASQFPAPSLAGQEYTQRKDFSFDCASAPSLYFDLFGDSVDISTGQTGKVEIKAMKSAMAPSRGAAQIRFDHLQCEVVKVKDIIYVKGVRVPLNARKVKRSIWDRLLRIFEAIDDRPAIIRYVVTLPAGSKVKMTGNAGKVSVSGLSGGILLQARTGEAVFTDNRCPLHVSGVIERVRISNHSGPIELSGSGGEAVLSGIRGSLSLNWKAGKFVATSVGGAVSTRGDADLLLDRCAGTISVKSTKGSVRVTGHSGKDVTIATQSGNIFLDTVLRDNKISLDTVSGDVEFSVSAGTRGIFDFDTGITVPLDLRALKLNITEMEPKSLRGWVESRDGCVFRVNCREGRIRALSLD</sequence>
<organism evidence="2 3">
    <name type="scientific">Candidatus Wallbacteria bacterium HGW-Wallbacteria-1</name>
    <dbReference type="NCBI Taxonomy" id="2013854"/>
    <lineage>
        <taxon>Bacteria</taxon>
        <taxon>Candidatus Walliibacteriota</taxon>
    </lineage>
</organism>
<protein>
    <recommendedName>
        <fullName evidence="1">DUF4097 domain-containing protein</fullName>
    </recommendedName>
</protein>
<evidence type="ECO:0000313" key="2">
    <source>
        <dbReference type="EMBL" id="PKK88715.1"/>
    </source>
</evidence>
<dbReference type="InterPro" id="IPR025164">
    <property type="entry name" value="Toastrack_DUF4097"/>
</dbReference>
<gene>
    <name evidence="2" type="ORF">CVV64_17490</name>
</gene>
<dbReference type="Proteomes" id="UP000233256">
    <property type="component" value="Unassembled WGS sequence"/>
</dbReference>
<name>A0A2N1PK53_9BACT</name>
<proteinExistence type="predicted"/>
<reference evidence="2 3" key="1">
    <citation type="journal article" date="2017" name="ISME J.">
        <title>Potential for microbial H2 and metal transformations associated with novel bacteria and archaea in deep terrestrial subsurface sediments.</title>
        <authorList>
            <person name="Hernsdorf A.W."/>
            <person name="Amano Y."/>
            <person name="Miyakawa K."/>
            <person name="Ise K."/>
            <person name="Suzuki Y."/>
            <person name="Anantharaman K."/>
            <person name="Probst A."/>
            <person name="Burstein D."/>
            <person name="Thomas B.C."/>
            <person name="Banfield J.F."/>
        </authorList>
    </citation>
    <scope>NUCLEOTIDE SEQUENCE [LARGE SCALE GENOMIC DNA]</scope>
    <source>
        <strain evidence="2">HGW-Wallbacteria-1</strain>
    </source>
</reference>
<dbReference type="Pfam" id="PF13349">
    <property type="entry name" value="DUF4097"/>
    <property type="match status" value="1"/>
</dbReference>
<comment type="caution">
    <text evidence="2">The sequence shown here is derived from an EMBL/GenBank/DDBJ whole genome shotgun (WGS) entry which is preliminary data.</text>
</comment>
<evidence type="ECO:0000259" key="1">
    <source>
        <dbReference type="Pfam" id="PF13349"/>
    </source>
</evidence>
<dbReference type="EMBL" id="PGXC01000036">
    <property type="protein sequence ID" value="PKK88715.1"/>
    <property type="molecule type" value="Genomic_DNA"/>
</dbReference>
<feature type="domain" description="DUF4097" evidence="1">
    <location>
        <begin position="269"/>
        <end position="323"/>
    </location>
</feature>
<dbReference type="AlphaFoldDB" id="A0A2N1PK53"/>
<accession>A0A2N1PK53</accession>
<evidence type="ECO:0000313" key="3">
    <source>
        <dbReference type="Proteomes" id="UP000233256"/>
    </source>
</evidence>